<proteinExistence type="predicted"/>
<protein>
    <submittedName>
        <fullName evidence="1">Uncharacterized protein</fullName>
    </submittedName>
</protein>
<reference evidence="1 2" key="1">
    <citation type="submission" date="2021-06" db="EMBL/GenBank/DDBJ databases">
        <title>Caerostris extrusa draft genome.</title>
        <authorList>
            <person name="Kono N."/>
            <person name="Arakawa K."/>
        </authorList>
    </citation>
    <scope>NUCLEOTIDE SEQUENCE [LARGE SCALE GENOMIC DNA]</scope>
</reference>
<comment type="caution">
    <text evidence="1">The sequence shown here is derived from an EMBL/GenBank/DDBJ whole genome shotgun (WGS) entry which is preliminary data.</text>
</comment>
<dbReference type="AlphaFoldDB" id="A0AAV4XXH7"/>
<name>A0AAV4XXH7_CAEEX</name>
<gene>
    <name evidence="1" type="ORF">CEXT_222741</name>
</gene>
<sequence>MYLCGYEFVWMIITGLCVVPEKELKKLPKVHQKHTVTHKPLSPVEPSRPLGAFPPFPATTPRKIDIFQLPPSPTTDPSALIPTPSVITEARAVTELLQVKPTTNFFFCQQEHPLAAQVQKEKTMRSATCWWYLLVHLPILVLVVRGLSPEFFFGDGEKKNFSLGFHHYRMGIRRFNSAGHALVEGCKCHRDPVLPEEIICSCRGPGVKDFKANLTRGVTRL</sequence>
<evidence type="ECO:0000313" key="1">
    <source>
        <dbReference type="EMBL" id="GIY98508.1"/>
    </source>
</evidence>
<dbReference type="EMBL" id="BPLR01018302">
    <property type="protein sequence ID" value="GIY98508.1"/>
    <property type="molecule type" value="Genomic_DNA"/>
</dbReference>
<accession>A0AAV4XXH7</accession>
<organism evidence="1 2">
    <name type="scientific">Caerostris extrusa</name>
    <name type="common">Bark spider</name>
    <name type="synonym">Caerostris bankana</name>
    <dbReference type="NCBI Taxonomy" id="172846"/>
    <lineage>
        <taxon>Eukaryota</taxon>
        <taxon>Metazoa</taxon>
        <taxon>Ecdysozoa</taxon>
        <taxon>Arthropoda</taxon>
        <taxon>Chelicerata</taxon>
        <taxon>Arachnida</taxon>
        <taxon>Araneae</taxon>
        <taxon>Araneomorphae</taxon>
        <taxon>Entelegynae</taxon>
        <taxon>Araneoidea</taxon>
        <taxon>Araneidae</taxon>
        <taxon>Caerostris</taxon>
    </lineage>
</organism>
<dbReference type="Proteomes" id="UP001054945">
    <property type="component" value="Unassembled WGS sequence"/>
</dbReference>
<keyword evidence="2" id="KW-1185">Reference proteome</keyword>
<evidence type="ECO:0000313" key="2">
    <source>
        <dbReference type="Proteomes" id="UP001054945"/>
    </source>
</evidence>